<dbReference type="RefSeq" id="WP_132016176.1">
    <property type="nucleotide sequence ID" value="NZ_SLUN01000032.1"/>
</dbReference>
<feature type="domain" description="Bacterial sugar transferase" evidence="3">
    <location>
        <begin position="10"/>
        <end position="193"/>
    </location>
</feature>
<proteinExistence type="inferred from homology"/>
<dbReference type="GO" id="GO:0016780">
    <property type="term" value="F:phosphotransferase activity, for other substituted phosphate groups"/>
    <property type="evidence" value="ECO:0007669"/>
    <property type="project" value="TreeGrafter"/>
</dbReference>
<keyword evidence="5" id="KW-1185">Reference proteome</keyword>
<dbReference type="PANTHER" id="PTHR30576">
    <property type="entry name" value="COLANIC BIOSYNTHESIS UDP-GLUCOSE LIPID CARRIER TRANSFERASE"/>
    <property type="match status" value="1"/>
</dbReference>
<evidence type="ECO:0000256" key="2">
    <source>
        <dbReference type="SAM" id="Phobius"/>
    </source>
</evidence>
<dbReference type="Pfam" id="PF02397">
    <property type="entry name" value="Bac_transf"/>
    <property type="match status" value="1"/>
</dbReference>
<dbReference type="AlphaFoldDB" id="A0A4R1R8V2"/>
<evidence type="ECO:0000313" key="5">
    <source>
        <dbReference type="Proteomes" id="UP000295008"/>
    </source>
</evidence>
<keyword evidence="2" id="KW-0812">Transmembrane</keyword>
<name>A0A4R1R8V2_HYDET</name>
<dbReference type="OrthoDB" id="9808602at2"/>
<sequence>MMRRVQFSLKHGLDFLMALVLLLPVALFVSILGLILYLDSPGPIFFRQLRPGRGGKLFGLYKLRTMTPGDHTAATPRNRDGSLALTSDLGGYTRFGRVLRRFSLDELPQLFNILKGEMSFIGPRPDLPEHLELYTEEERLKLAVKPGLTGLAQVMGRNELPWKERLQLDITYVRKYSLLLDLKIFLLTLSRLISGRGVYQ</sequence>
<protein>
    <submittedName>
        <fullName evidence="4">Lipopolysaccharide/colanic/teichoic acid biosynthesis glycosyltransferase</fullName>
    </submittedName>
</protein>
<dbReference type="EMBL" id="SLUN01000032">
    <property type="protein sequence ID" value="TCL61812.1"/>
    <property type="molecule type" value="Genomic_DNA"/>
</dbReference>
<comment type="similarity">
    <text evidence="1">Belongs to the bacterial sugar transferase family.</text>
</comment>
<organism evidence="4 5">
    <name type="scientific">Hydrogenispora ethanolica</name>
    <dbReference type="NCBI Taxonomy" id="1082276"/>
    <lineage>
        <taxon>Bacteria</taxon>
        <taxon>Bacillati</taxon>
        <taxon>Bacillota</taxon>
        <taxon>Hydrogenispora</taxon>
    </lineage>
</organism>
<dbReference type="Proteomes" id="UP000295008">
    <property type="component" value="Unassembled WGS sequence"/>
</dbReference>
<evidence type="ECO:0000256" key="1">
    <source>
        <dbReference type="ARBA" id="ARBA00006464"/>
    </source>
</evidence>
<evidence type="ECO:0000313" key="4">
    <source>
        <dbReference type="EMBL" id="TCL61812.1"/>
    </source>
</evidence>
<comment type="caution">
    <text evidence="4">The sequence shown here is derived from an EMBL/GenBank/DDBJ whole genome shotgun (WGS) entry which is preliminary data.</text>
</comment>
<dbReference type="PANTHER" id="PTHR30576:SF10">
    <property type="entry name" value="SLL5057 PROTEIN"/>
    <property type="match status" value="1"/>
</dbReference>
<reference evidence="4 5" key="1">
    <citation type="submission" date="2019-03" db="EMBL/GenBank/DDBJ databases">
        <title>Genomic Encyclopedia of Type Strains, Phase IV (KMG-IV): sequencing the most valuable type-strain genomes for metagenomic binning, comparative biology and taxonomic classification.</title>
        <authorList>
            <person name="Goeker M."/>
        </authorList>
    </citation>
    <scope>NUCLEOTIDE SEQUENCE [LARGE SCALE GENOMIC DNA]</scope>
    <source>
        <strain evidence="4 5">LX-B</strain>
    </source>
</reference>
<gene>
    <name evidence="4" type="ORF">EDC14_103245</name>
</gene>
<keyword evidence="4" id="KW-0808">Transferase</keyword>
<feature type="transmembrane region" description="Helical" evidence="2">
    <location>
        <begin position="12"/>
        <end position="38"/>
    </location>
</feature>
<keyword evidence="2" id="KW-0472">Membrane</keyword>
<dbReference type="InterPro" id="IPR003362">
    <property type="entry name" value="Bact_transf"/>
</dbReference>
<accession>A0A4R1R8V2</accession>
<keyword evidence="2" id="KW-1133">Transmembrane helix</keyword>
<evidence type="ECO:0000259" key="3">
    <source>
        <dbReference type="Pfam" id="PF02397"/>
    </source>
</evidence>